<sequence>MAAVHYESYTQARAHLKDLLDAADEGRVATVRRDSGRSAVVDVERLRRYLSLVCPSKAEVVAEAGGWSVFLPGLPLAADGATFDEAIGEMVQVLREYAEDWQDRLRVAPNHAENWGLVQLIALSEDGQLRDWLVGAPQ</sequence>
<keyword evidence="2" id="KW-1185">Reference proteome</keyword>
<comment type="caution">
    <text evidence="1">The sequence shown here is derived from an EMBL/GenBank/DDBJ whole genome shotgun (WGS) entry which is preliminary data.</text>
</comment>
<evidence type="ECO:0000313" key="1">
    <source>
        <dbReference type="EMBL" id="KOT42026.1"/>
    </source>
</evidence>
<dbReference type="Proteomes" id="UP000037773">
    <property type="component" value="Unassembled WGS sequence"/>
</dbReference>
<dbReference type="AlphaFoldDB" id="A0A0M8QKT1"/>
<dbReference type="PATRIC" id="fig|36816.3.peg.1959"/>
<name>A0A0M8QKT1_9ACTN</name>
<proteinExistence type="predicted"/>
<dbReference type="EMBL" id="LGCN01000085">
    <property type="protein sequence ID" value="KOT42026.1"/>
    <property type="molecule type" value="Genomic_DNA"/>
</dbReference>
<organism evidence="1 2">
    <name type="scientific">Streptomyces caelestis</name>
    <dbReference type="NCBI Taxonomy" id="36816"/>
    <lineage>
        <taxon>Bacteria</taxon>
        <taxon>Bacillati</taxon>
        <taxon>Actinomycetota</taxon>
        <taxon>Actinomycetes</taxon>
        <taxon>Kitasatosporales</taxon>
        <taxon>Streptomycetaceae</taxon>
        <taxon>Streptomyces</taxon>
    </lineage>
</organism>
<dbReference type="SUPFAM" id="SSF143100">
    <property type="entry name" value="TTHA1013/TTHA0281-like"/>
    <property type="match status" value="1"/>
</dbReference>
<dbReference type="InterPro" id="IPR035069">
    <property type="entry name" value="TTHA1013/TTHA0281-like"/>
</dbReference>
<dbReference type="RefSeq" id="WP_030827720.1">
    <property type="nucleotide sequence ID" value="NZ_JBFBKA010000005.1"/>
</dbReference>
<dbReference type="Gene3D" id="3.30.160.620">
    <property type="match status" value="1"/>
</dbReference>
<dbReference type="Gene3D" id="3.40.1620.10">
    <property type="entry name" value="YefM-like domain"/>
    <property type="match status" value="1"/>
</dbReference>
<dbReference type="OrthoDB" id="3384455at2"/>
<accession>A0A0M8QKT1</accession>
<protein>
    <submittedName>
        <fullName evidence="1">Prevent-host-death protein</fullName>
    </submittedName>
</protein>
<reference evidence="1 2" key="1">
    <citation type="submission" date="2015-07" db="EMBL/GenBank/DDBJ databases">
        <authorList>
            <person name="Noorani M."/>
        </authorList>
    </citation>
    <scope>NUCLEOTIDE SEQUENCE [LARGE SCALE GENOMIC DNA]</scope>
    <source>
        <strain evidence="1 2">NRRL B-24567</strain>
    </source>
</reference>
<evidence type="ECO:0000313" key="2">
    <source>
        <dbReference type="Proteomes" id="UP000037773"/>
    </source>
</evidence>
<gene>
    <name evidence="1" type="ORF">ADK41_09100</name>
</gene>